<dbReference type="PANTHER" id="PTHR43252">
    <property type="entry name" value="TRANSCRIPTIONAL REGULATOR YQJI"/>
    <property type="match status" value="1"/>
</dbReference>
<reference evidence="2 3" key="1">
    <citation type="journal article" date="2016" name="Genome Announc.">
        <title>Complete Genome and Plasmid Sequences for Rhodococcus fascians D188 and Draft Sequences for Rhodococcus Isolates PBTS 1 and PBTS 2.</title>
        <authorList>
            <person name="Stamler R.A."/>
            <person name="Vereecke D."/>
            <person name="Zhang Y."/>
            <person name="Schilkey F."/>
            <person name="Devitt N."/>
            <person name="Randall J.J."/>
        </authorList>
    </citation>
    <scope>NUCLEOTIDE SEQUENCE [LARGE SCALE GENOMIC DNA]</scope>
    <source>
        <strain evidence="2 3">PBTS2</strain>
    </source>
</reference>
<dbReference type="EMBL" id="CP015220">
    <property type="protein sequence ID" value="AMY21498.1"/>
    <property type="molecule type" value="Genomic_DNA"/>
</dbReference>
<dbReference type="Pfam" id="PF03551">
    <property type="entry name" value="PadR"/>
    <property type="match status" value="1"/>
</dbReference>
<evidence type="ECO:0000313" key="3">
    <source>
        <dbReference type="Proteomes" id="UP000076038"/>
    </source>
</evidence>
<dbReference type="Proteomes" id="UP000076038">
    <property type="component" value="Chromosome"/>
</dbReference>
<evidence type="ECO:0000313" key="2">
    <source>
        <dbReference type="EMBL" id="AMY21498.1"/>
    </source>
</evidence>
<organism evidence="2 3">
    <name type="scientific">Rhodococcoides fascians</name>
    <name type="common">Rhodococcus fascians</name>
    <dbReference type="NCBI Taxonomy" id="1828"/>
    <lineage>
        <taxon>Bacteria</taxon>
        <taxon>Bacillati</taxon>
        <taxon>Actinomycetota</taxon>
        <taxon>Actinomycetes</taxon>
        <taxon>Mycobacteriales</taxon>
        <taxon>Nocardiaceae</taxon>
        <taxon>Rhodococcoides</taxon>
    </lineage>
</organism>
<evidence type="ECO:0000259" key="1">
    <source>
        <dbReference type="Pfam" id="PF03551"/>
    </source>
</evidence>
<dbReference type="KEGG" id="rhs:A3Q41_00173"/>
<dbReference type="Gene3D" id="1.10.10.10">
    <property type="entry name" value="Winged helix-like DNA-binding domain superfamily/Winged helix DNA-binding domain"/>
    <property type="match status" value="1"/>
</dbReference>
<dbReference type="SUPFAM" id="SSF46785">
    <property type="entry name" value="Winged helix' DNA-binding domain"/>
    <property type="match status" value="1"/>
</dbReference>
<dbReference type="RefSeq" id="WP_048315880.1">
    <property type="nucleotide sequence ID" value="NZ_CP015220.1"/>
</dbReference>
<dbReference type="InterPro" id="IPR036388">
    <property type="entry name" value="WH-like_DNA-bd_sf"/>
</dbReference>
<dbReference type="PATRIC" id="fig|1653479.3.peg.172"/>
<dbReference type="PANTHER" id="PTHR43252:SF7">
    <property type="entry name" value="TRANSCRIPTIONAL REGULATOR YQJI"/>
    <property type="match status" value="1"/>
</dbReference>
<accession>A0A143QFH4</accession>
<gene>
    <name evidence="2" type="ORF">A3Q41_00173</name>
</gene>
<sequence length="205" mass="23239">MRAGTVNPLGVSILALLSEGPMHPYEMYQLLLSRKEDRIVKIRPGSLYHAVARLHEQELVDEVGTDRGGNRPERTTYRITSAGRHVLTDRLTEILRTPVREYPQFVLGLSEMHNLPASDATALLRERIVDLTADIDELSGYQQLAADRQISEIYWAGIDYIHHMLRAEVQWLTRYLDRIDSGELDWPHHISAHHTSPISGIGSAT</sequence>
<dbReference type="AlphaFoldDB" id="A0A143QFH4"/>
<dbReference type="OrthoDB" id="8443918at2"/>
<proteinExistence type="predicted"/>
<name>A0A143QFH4_RHOFA</name>
<protein>
    <recommendedName>
        <fullName evidence="1">Transcription regulator PadR N-terminal domain-containing protein</fullName>
    </recommendedName>
</protein>
<reference evidence="3" key="2">
    <citation type="submission" date="2016-04" db="EMBL/GenBank/DDBJ databases">
        <title>Complete Genome and Plasmid Sequences for Rhodococcus fascians D188 and Draft Sequences for Rhodococcus spp. Isolates PBTS 1 and PBTS 2.</title>
        <authorList>
            <person name="Stamer R."/>
            <person name="Vereecke D."/>
            <person name="Zhang Y."/>
            <person name="Schilkey F."/>
            <person name="Devitt N."/>
            <person name="Randall J."/>
        </authorList>
    </citation>
    <scope>NUCLEOTIDE SEQUENCE [LARGE SCALE GENOMIC DNA]</scope>
    <source>
        <strain evidence="3">PBTS2</strain>
    </source>
</reference>
<dbReference type="InterPro" id="IPR005149">
    <property type="entry name" value="Tscrpt_reg_PadR_N"/>
</dbReference>
<feature type="domain" description="Transcription regulator PadR N-terminal" evidence="1">
    <location>
        <begin position="13"/>
        <end position="88"/>
    </location>
</feature>
<keyword evidence="3" id="KW-1185">Reference proteome</keyword>
<dbReference type="InterPro" id="IPR036390">
    <property type="entry name" value="WH_DNA-bd_sf"/>
</dbReference>